<evidence type="ECO:0000256" key="9">
    <source>
        <dbReference type="PIRNR" id="PIRNR038172"/>
    </source>
</evidence>
<evidence type="ECO:0000256" key="8">
    <source>
        <dbReference type="ARBA" id="ARBA00022840"/>
    </source>
</evidence>
<dbReference type="InterPro" id="IPR001180">
    <property type="entry name" value="CNH_dom"/>
</dbReference>
<feature type="compositionally biased region" description="Pro residues" evidence="13">
    <location>
        <begin position="430"/>
        <end position="440"/>
    </location>
</feature>
<evidence type="ECO:0000256" key="1">
    <source>
        <dbReference type="ARBA" id="ARBA00001946"/>
    </source>
</evidence>
<dbReference type="Pfam" id="PF00780">
    <property type="entry name" value="CNH"/>
    <property type="match status" value="1"/>
</dbReference>
<name>A0A8C6L0Q9_NOTFU</name>
<feature type="binding site" evidence="11 12">
    <location>
        <position position="45"/>
    </location>
    <ligand>
        <name>ATP</name>
        <dbReference type="ChEBI" id="CHEBI:30616"/>
    </ligand>
</feature>
<feature type="active site" description="Proton acceptor" evidence="10">
    <location>
        <position position="133"/>
    </location>
</feature>
<feature type="compositionally biased region" description="Basic and acidic residues" evidence="13">
    <location>
        <begin position="395"/>
        <end position="406"/>
    </location>
</feature>
<dbReference type="InterPro" id="IPR021160">
    <property type="entry name" value="MAPKKKK"/>
</dbReference>
<keyword evidence="6 9" id="KW-0547">Nucleotide-binding</keyword>
<dbReference type="PROSITE" id="PS50219">
    <property type="entry name" value="CNH"/>
    <property type="match status" value="1"/>
</dbReference>
<dbReference type="PROSITE" id="PS50011">
    <property type="entry name" value="PROTEIN_KINASE_DOM"/>
    <property type="match status" value="1"/>
</dbReference>
<dbReference type="InterPro" id="IPR050629">
    <property type="entry name" value="STE20/SPS1-PAK"/>
</dbReference>
<dbReference type="SMART" id="SM00036">
    <property type="entry name" value="CNH"/>
    <property type="match status" value="1"/>
</dbReference>
<sequence length="859" mass="96991">MNSSVDLSRRNPQEDFELIQRIGSGTYGDVYKARNVNTGELAAIKVIKLEPGEDFAVVQQEILMMKDCKHSNIVMSSVWRDKLWISMEYCGGGSLQDIYHVTGPLSESQIAYMSRETLQGLYYLHNKGKMHRDIKGANILLTDSGYVKLADFGVSAQISATLAKRKSFIGTPYCLYRADVIPFDSPCPPRALFLMTKGNFQPPKLKDKIKWTSNFHHFVKLALTKNPKRRPTAEKLLQHPFVSQPLSRTLAIELLDKASNPEHSTYNDFDDDDPEPESPVSVPHRIRSTSRSTRDGKTLSEINSEYPHIPTFLKCVVLPKCFCHLLLSPHSWTGEVRSGHVAHLGDDEDDDDGKQLHFSQTAFNFNIFPQENKIHLGLYFLQPKSLSSSKPPQQKPDDSHSHHEDDSGGGGTIKRCPVPETASPAKPASNVPPRPPPPKLPPHRRSSLGNDSPQHKDVENSAPEDDDGSFRHFWEWLHTPHTEEELEEAWEVLKEPMSNGLPPTPKVHMGACFSKVFNGCPLKVHCATSWINPDTRDQYLIFGAEEGIYTLNLNELHETTMEQLFPRRCTWLYVMNNCLLSISGKASQLYSHSLSGLFEQARQLQKLPVAIPTHKLPDKIIPRKFAVSNKIPDTKGCQKCCVVRNPYTGHKYLCGAFQSSVMLLEWVESMQRFMLIKTIDFPLPFPLEVFEMLVVPEHTYPLICVAVSKGSELSQVVRFCTVNPNATSSWFTETDAPQTCVIHVTQLERDTILVCLDRCIKIVNLQGRLKSSRKLSAELTFNFQIEGIVCLQDSVLAFWRHGMQGRSFKTNEITQEISDNTRIFRLLGSDRVVVLESRPTDNPTANSNLYILAGHENSY</sequence>
<dbReference type="EC" id="2.7.11.1" evidence="9"/>
<dbReference type="PROSITE" id="PS00107">
    <property type="entry name" value="PROTEIN_KINASE_ATP"/>
    <property type="match status" value="1"/>
</dbReference>
<reference evidence="16" key="1">
    <citation type="submission" date="2014-08" db="EMBL/GenBank/DDBJ databases">
        <authorList>
            <person name="Senf B."/>
            <person name="Petzold A."/>
            <person name="Downie B.R."/>
            <person name="Koch P."/>
            <person name="Platzer M."/>
        </authorList>
    </citation>
    <scope>NUCLEOTIDE SEQUENCE [LARGE SCALE GENOMIC DNA]</scope>
    <source>
        <strain evidence="16">GRZ</strain>
    </source>
</reference>
<dbReference type="PANTHER" id="PTHR48012">
    <property type="entry name" value="STERILE20-LIKE KINASE, ISOFORM B-RELATED"/>
    <property type="match status" value="1"/>
</dbReference>
<evidence type="ECO:0000256" key="2">
    <source>
        <dbReference type="ARBA" id="ARBA00008874"/>
    </source>
</evidence>
<dbReference type="InterPro" id="IPR017441">
    <property type="entry name" value="Protein_kinase_ATP_BS"/>
</dbReference>
<feature type="domain" description="Protein kinase" evidence="14">
    <location>
        <begin position="16"/>
        <end position="242"/>
    </location>
</feature>
<dbReference type="SUPFAM" id="SSF56112">
    <property type="entry name" value="Protein kinase-like (PK-like)"/>
    <property type="match status" value="1"/>
</dbReference>
<evidence type="ECO:0000259" key="14">
    <source>
        <dbReference type="PROSITE" id="PS50011"/>
    </source>
</evidence>
<dbReference type="PIRSF" id="PIRSF038172">
    <property type="entry name" value="MAPKKKK"/>
    <property type="match status" value="1"/>
</dbReference>
<dbReference type="InterPro" id="IPR000719">
    <property type="entry name" value="Prot_kinase_dom"/>
</dbReference>
<evidence type="ECO:0000256" key="3">
    <source>
        <dbReference type="ARBA" id="ARBA00022527"/>
    </source>
</evidence>
<feature type="region of interest" description="Disordered" evidence="13">
    <location>
        <begin position="385"/>
        <end position="466"/>
    </location>
</feature>
<evidence type="ECO:0000256" key="7">
    <source>
        <dbReference type="ARBA" id="ARBA00022777"/>
    </source>
</evidence>
<proteinExistence type="inferred from homology"/>
<keyword evidence="3 9" id="KW-0723">Serine/threonine-protein kinase</keyword>
<dbReference type="GO" id="GO:0008349">
    <property type="term" value="F:MAP kinase kinase kinase kinase activity"/>
    <property type="evidence" value="ECO:0007669"/>
    <property type="project" value="InterPro"/>
</dbReference>
<comment type="similarity">
    <text evidence="2 9">Belongs to the protein kinase superfamily. STE Ser/Thr protein kinase family. STE20 subfamily.</text>
</comment>
<protein>
    <recommendedName>
        <fullName evidence="9">Mitogen-activated protein kinase kinase kinase kinase</fullName>
        <ecNumber evidence="9">2.7.11.1</ecNumber>
    </recommendedName>
</protein>
<dbReference type="GO" id="GO:0005524">
    <property type="term" value="F:ATP binding"/>
    <property type="evidence" value="ECO:0007669"/>
    <property type="project" value="UniProtKB-UniRule"/>
</dbReference>
<evidence type="ECO:0000256" key="6">
    <source>
        <dbReference type="ARBA" id="ARBA00022741"/>
    </source>
</evidence>
<dbReference type="InterPro" id="IPR011009">
    <property type="entry name" value="Kinase-like_dom_sf"/>
</dbReference>
<dbReference type="AlphaFoldDB" id="A0A8C6L0Q9"/>
<comment type="function">
    <text evidence="9">Serine/threonine kinase that plays a role in the response to environmental stress. Appears to act upstream of the JUN N-terminal pathway.</text>
</comment>
<comment type="catalytic activity">
    <reaction evidence="9">
        <text>L-threonyl-[protein] + ATP = O-phospho-L-threonyl-[protein] + ADP + H(+)</text>
        <dbReference type="Rhea" id="RHEA:46608"/>
        <dbReference type="Rhea" id="RHEA-COMP:11060"/>
        <dbReference type="Rhea" id="RHEA-COMP:11605"/>
        <dbReference type="ChEBI" id="CHEBI:15378"/>
        <dbReference type="ChEBI" id="CHEBI:30013"/>
        <dbReference type="ChEBI" id="CHEBI:30616"/>
        <dbReference type="ChEBI" id="CHEBI:61977"/>
        <dbReference type="ChEBI" id="CHEBI:456216"/>
        <dbReference type="EC" id="2.7.11.1"/>
    </reaction>
</comment>
<dbReference type="Gene3D" id="1.10.510.10">
    <property type="entry name" value="Transferase(Phosphotransferase) domain 1"/>
    <property type="match status" value="1"/>
</dbReference>
<keyword evidence="5 9" id="KW-0808">Transferase</keyword>
<evidence type="ECO:0000313" key="16">
    <source>
        <dbReference type="Ensembl" id="ENSNFUP00015013326.1"/>
    </source>
</evidence>
<comment type="cofactor">
    <cofactor evidence="1 9">
        <name>Mg(2+)</name>
        <dbReference type="ChEBI" id="CHEBI:18420"/>
    </cofactor>
</comment>
<comment type="catalytic activity">
    <reaction evidence="9">
        <text>L-seryl-[protein] + ATP = O-phospho-L-seryl-[protein] + ADP + H(+)</text>
        <dbReference type="Rhea" id="RHEA:17989"/>
        <dbReference type="Rhea" id="RHEA-COMP:9863"/>
        <dbReference type="Rhea" id="RHEA-COMP:11604"/>
        <dbReference type="ChEBI" id="CHEBI:15378"/>
        <dbReference type="ChEBI" id="CHEBI:29999"/>
        <dbReference type="ChEBI" id="CHEBI:30616"/>
        <dbReference type="ChEBI" id="CHEBI:83421"/>
        <dbReference type="ChEBI" id="CHEBI:456216"/>
        <dbReference type="EC" id="2.7.11.1"/>
    </reaction>
</comment>
<dbReference type="PANTHER" id="PTHR48012:SF17">
    <property type="entry name" value="MITOGEN-ACTIVATED PROTEIN KINASE KINASE KINASE KINASE 3"/>
    <property type="match status" value="1"/>
</dbReference>
<feature type="region of interest" description="Disordered" evidence="13">
    <location>
        <begin position="263"/>
        <end position="298"/>
    </location>
</feature>
<accession>A0A8C6L0Q9</accession>
<keyword evidence="8 9" id="KW-0067">ATP-binding</keyword>
<feature type="binding site" evidence="11">
    <location>
        <begin position="22"/>
        <end position="30"/>
    </location>
    <ligand>
        <name>ATP</name>
        <dbReference type="ChEBI" id="CHEBI:30616"/>
    </ligand>
</feature>
<evidence type="ECO:0000313" key="17">
    <source>
        <dbReference type="Proteomes" id="UP000694548"/>
    </source>
</evidence>
<organism evidence="16 17">
    <name type="scientific">Nothobranchius furzeri</name>
    <name type="common">Turquoise killifish</name>
    <dbReference type="NCBI Taxonomy" id="105023"/>
    <lineage>
        <taxon>Eukaryota</taxon>
        <taxon>Metazoa</taxon>
        <taxon>Chordata</taxon>
        <taxon>Craniata</taxon>
        <taxon>Vertebrata</taxon>
        <taxon>Euteleostomi</taxon>
        <taxon>Actinopterygii</taxon>
        <taxon>Neopterygii</taxon>
        <taxon>Teleostei</taxon>
        <taxon>Neoteleostei</taxon>
        <taxon>Acanthomorphata</taxon>
        <taxon>Ovalentaria</taxon>
        <taxon>Atherinomorphae</taxon>
        <taxon>Cyprinodontiformes</taxon>
        <taxon>Nothobranchiidae</taxon>
        <taxon>Nothobranchius</taxon>
    </lineage>
</organism>
<keyword evidence="17" id="KW-1185">Reference proteome</keyword>
<dbReference type="GeneTree" id="ENSGT00940000155483"/>
<gene>
    <name evidence="16" type="primary">MAP4K3</name>
</gene>
<evidence type="ECO:0000259" key="15">
    <source>
        <dbReference type="PROSITE" id="PS50219"/>
    </source>
</evidence>
<dbReference type="Pfam" id="PF00069">
    <property type="entry name" value="Pkinase"/>
    <property type="match status" value="1"/>
</dbReference>
<feature type="domain" description="CNH" evidence="15">
    <location>
        <begin position="521"/>
        <end position="832"/>
    </location>
</feature>
<evidence type="ECO:0000256" key="13">
    <source>
        <dbReference type="SAM" id="MobiDB-lite"/>
    </source>
</evidence>
<keyword evidence="7 9" id="KW-0418">Kinase</keyword>
<reference evidence="16" key="3">
    <citation type="submission" date="2025-09" db="UniProtKB">
        <authorList>
            <consortium name="Ensembl"/>
        </authorList>
    </citation>
    <scope>IDENTIFICATION</scope>
</reference>
<keyword evidence="4" id="KW-0597">Phosphoprotein</keyword>
<reference evidence="16" key="2">
    <citation type="submission" date="2025-08" db="UniProtKB">
        <authorList>
            <consortium name="Ensembl"/>
        </authorList>
    </citation>
    <scope>IDENTIFICATION</scope>
</reference>
<evidence type="ECO:0000256" key="11">
    <source>
        <dbReference type="PIRSR" id="PIRSR038172-2"/>
    </source>
</evidence>
<evidence type="ECO:0000256" key="12">
    <source>
        <dbReference type="PROSITE-ProRule" id="PRU10141"/>
    </source>
</evidence>
<dbReference type="GO" id="GO:0005737">
    <property type="term" value="C:cytoplasm"/>
    <property type="evidence" value="ECO:0007669"/>
    <property type="project" value="TreeGrafter"/>
</dbReference>
<dbReference type="SMART" id="SM00220">
    <property type="entry name" value="S_TKc"/>
    <property type="match status" value="1"/>
</dbReference>
<evidence type="ECO:0000256" key="5">
    <source>
        <dbReference type="ARBA" id="ARBA00022679"/>
    </source>
</evidence>
<dbReference type="Ensembl" id="ENSNFUT00015014002.1">
    <property type="protein sequence ID" value="ENSNFUP00015013326.1"/>
    <property type="gene ID" value="ENSNFUG00015006140.1"/>
</dbReference>
<evidence type="ECO:0000256" key="10">
    <source>
        <dbReference type="PIRSR" id="PIRSR038172-1"/>
    </source>
</evidence>
<dbReference type="Proteomes" id="UP000694548">
    <property type="component" value="Chromosome sgr03"/>
</dbReference>
<evidence type="ECO:0000256" key="4">
    <source>
        <dbReference type="ARBA" id="ARBA00022553"/>
    </source>
</evidence>